<dbReference type="InterPro" id="IPR001650">
    <property type="entry name" value="Helicase_C-like"/>
</dbReference>
<evidence type="ECO:0000256" key="3">
    <source>
        <dbReference type="ARBA" id="ARBA00022806"/>
    </source>
</evidence>
<dbReference type="SMART" id="SM00487">
    <property type="entry name" value="DEXDc"/>
    <property type="match status" value="1"/>
</dbReference>
<dbReference type="InterPro" id="IPR027417">
    <property type="entry name" value="P-loop_NTPase"/>
</dbReference>
<dbReference type="RefSeq" id="WP_023301564.1">
    <property type="nucleotide sequence ID" value="NZ_BIIF01000006.1"/>
</dbReference>
<dbReference type="Pfam" id="PF00271">
    <property type="entry name" value="Helicase_C"/>
    <property type="match status" value="1"/>
</dbReference>
<dbReference type="InterPro" id="IPR011545">
    <property type="entry name" value="DEAD/DEAH_box_helicase_dom"/>
</dbReference>
<accession>A0A486PCQ5</accession>
<proteinExistence type="predicted"/>
<reference evidence="8" key="2">
    <citation type="submission" date="2019-03" db="EMBL/GenBank/DDBJ databases">
        <authorList>
            <consortium name="Pathogen Informatics"/>
        </authorList>
    </citation>
    <scope>NUCLEOTIDE SEQUENCE</scope>
    <source>
        <strain evidence="8">5012STDY7626451</strain>
    </source>
</reference>
<evidence type="ECO:0000313" key="9">
    <source>
        <dbReference type="Proteomes" id="UP000234439"/>
    </source>
</evidence>
<reference evidence="7 9" key="1">
    <citation type="journal article" date="2017" name="J. Infect. Dis.">
        <title>An Analysis of the Epidemic of Klebsiella pneumoniae Carbapenemase-Producing K. pneumoniae: Convergence of Two Evolutionary Mechanisms Creates the Perfect Storm.</title>
        <authorList>
            <person name="Rojas L.J."/>
            <person name="Weinstock G.M."/>
            <person name="De La Cadena E."/>
            <person name="Diaz L."/>
            <person name="Rios R."/>
            <person name="Hanson B.M."/>
            <person name="Brown J.S."/>
            <person name="Vats P."/>
            <person name="Phillips D.S."/>
            <person name="Nguyen H."/>
            <person name="Hujer K.M."/>
            <person name="Correa A."/>
            <person name="Adams M.D."/>
            <person name="Perez F."/>
            <person name="Sodergren E."/>
            <person name="Narechania A."/>
            <person name="Planet P.J."/>
            <person name="Villegas M.V."/>
            <person name="Bonomo R.A."/>
            <person name="Arias C.A."/>
        </authorList>
    </citation>
    <scope>NUCLEOTIDE SEQUENCE [LARGE SCALE GENOMIC DNA]</scope>
    <source>
        <strain evidence="7 9">COL-Kpn30</strain>
    </source>
</reference>
<dbReference type="AlphaFoldDB" id="A0A486PCQ5"/>
<dbReference type="Pfam" id="PF00270">
    <property type="entry name" value="DEAD"/>
    <property type="match status" value="1"/>
</dbReference>
<dbReference type="PROSITE" id="PS51192">
    <property type="entry name" value="HELICASE_ATP_BIND_1"/>
    <property type="match status" value="1"/>
</dbReference>
<evidence type="ECO:0000259" key="5">
    <source>
        <dbReference type="PROSITE" id="PS51192"/>
    </source>
</evidence>
<dbReference type="GO" id="GO:0005524">
    <property type="term" value="F:ATP binding"/>
    <property type="evidence" value="ECO:0007669"/>
    <property type="project" value="UniProtKB-KW"/>
</dbReference>
<evidence type="ECO:0000313" key="7">
    <source>
        <dbReference type="EMBL" id="PLE24110.1"/>
    </source>
</evidence>
<keyword evidence="1" id="KW-0547">Nucleotide-binding</keyword>
<dbReference type="EMBL" id="CAAHCX010000001">
    <property type="protein sequence ID" value="VGL72173.1"/>
    <property type="molecule type" value="Genomic_DNA"/>
</dbReference>
<gene>
    <name evidence="7" type="ORF">B6I68_29715</name>
    <name evidence="8" type="ORF">SAMEA4873653_00087</name>
</gene>
<keyword evidence="4" id="KW-0067">ATP-binding</keyword>
<feature type="domain" description="Helicase ATP-binding" evidence="5">
    <location>
        <begin position="140"/>
        <end position="312"/>
    </location>
</feature>
<feature type="domain" description="Helicase C-terminal" evidence="6">
    <location>
        <begin position="355"/>
        <end position="554"/>
    </location>
</feature>
<keyword evidence="2" id="KW-0378">Hydrolase</keyword>
<dbReference type="Gene3D" id="3.40.50.300">
    <property type="entry name" value="P-loop containing nucleotide triphosphate hydrolases"/>
    <property type="match status" value="2"/>
</dbReference>
<organism evidence="8">
    <name type="scientific">Klebsiella pneumoniae</name>
    <dbReference type="NCBI Taxonomy" id="573"/>
    <lineage>
        <taxon>Bacteria</taxon>
        <taxon>Pseudomonadati</taxon>
        <taxon>Pseudomonadota</taxon>
        <taxon>Gammaproteobacteria</taxon>
        <taxon>Enterobacterales</taxon>
        <taxon>Enterobacteriaceae</taxon>
        <taxon>Klebsiella/Raoultella group</taxon>
        <taxon>Klebsiella</taxon>
        <taxon>Klebsiella pneumoniae complex</taxon>
    </lineage>
</organism>
<evidence type="ECO:0000313" key="8">
    <source>
        <dbReference type="EMBL" id="VGL72173.1"/>
    </source>
</evidence>
<dbReference type="PANTHER" id="PTHR47961">
    <property type="entry name" value="DNA POLYMERASE THETA, PUTATIVE (AFU_ORTHOLOGUE AFUA_1G05260)-RELATED"/>
    <property type="match status" value="1"/>
</dbReference>
<evidence type="ECO:0000259" key="6">
    <source>
        <dbReference type="PROSITE" id="PS51194"/>
    </source>
</evidence>
<dbReference type="PANTHER" id="PTHR47961:SF6">
    <property type="entry name" value="DNA-DIRECTED DNA POLYMERASE"/>
    <property type="match status" value="1"/>
</dbReference>
<name>A0A486PCQ5_KLEPN</name>
<dbReference type="InterPro" id="IPR014001">
    <property type="entry name" value="Helicase_ATP-bd"/>
</dbReference>
<dbReference type="SMART" id="SM00490">
    <property type="entry name" value="HELICc"/>
    <property type="match status" value="1"/>
</dbReference>
<dbReference type="GO" id="GO:0004386">
    <property type="term" value="F:helicase activity"/>
    <property type="evidence" value="ECO:0007669"/>
    <property type="project" value="UniProtKB-KW"/>
</dbReference>
<keyword evidence="3 8" id="KW-0347">Helicase</keyword>
<dbReference type="GO" id="GO:0003676">
    <property type="term" value="F:nucleic acid binding"/>
    <property type="evidence" value="ECO:0007669"/>
    <property type="project" value="InterPro"/>
</dbReference>
<evidence type="ECO:0000256" key="2">
    <source>
        <dbReference type="ARBA" id="ARBA00022801"/>
    </source>
</evidence>
<evidence type="ECO:0000256" key="1">
    <source>
        <dbReference type="ARBA" id="ARBA00022741"/>
    </source>
</evidence>
<evidence type="ECO:0000256" key="4">
    <source>
        <dbReference type="ARBA" id="ARBA00022840"/>
    </source>
</evidence>
<sequence length="853" mass="98915">MKKIDSFIIEKIFNSAYFKKLYKKIIKAYSALTIESENHFNISNTELRDIFRFIDLLANSSNQNARMCAYHWISLLEPFSDKWGKFSLISSLVYSKLGLYALDFNDHALPFSQRLENEAKKSAQTFSNTYIFTDAQFDIYTDMLKSPYYSFSGPTSLGKSFILKRYIEEIIQNSTSNIVILVPTRALISQFSLEIKNELHELIENFNYKIVTHGSLASKSDAVIIKHIFILTPERLLNLFSQGKVVSIDYLFVDEAHKLSNNDDSDVRSLTEYNAIDSALFNNPNMKIVFSSPNIENPEVFLNLFGREKIYASRIIESPVSQNLYLIDFHKKEIKYFSNSECIDIESGSLYTLNKKSDFIYNIGSRHGSNMIYCSSRAKAVDSALEFYQIRLSENIVLSPLLIDSIKKISNYIHPEYYLAMFLMKRIAYHHGQLPQAIRNIVEELFRKGDIDFIFCTPTLVEGVNMPTRNIFINCDDKIRLIADAKKNPNKTLAFWNLAGRAGRYCKELSGNIFCLQDESNRWDNTDIFLEKTAHLTTTIDARIESKSGLREIERYLSDTETDIYKRNQAIEYLANIMAVDTIRFKNNLKDSFVLRKFYDIHREELLSLAKLKANDILDIPIDIINSYKSLNFKIQRKVFDYVSVSPVNKKLPSLDYANILSVLELFYDLYRWGETETKYVKSKGQLTYFATLMNQWTNDYSINRIINENIDIKRTIVIERGQQPIPFDKNDINHVNKVIDDILYNIERILSFFFEKYFNHYYKCLAAILGEDNAGHNWATFLEYGSKNPLCISLQTLGISRHAANIIASSKELRKYLKFNEDSYEIISVNKQGLLNSLQKDSVEYGEVKIFL</sequence>
<dbReference type="SUPFAM" id="SSF52540">
    <property type="entry name" value="P-loop containing nucleoside triphosphate hydrolases"/>
    <property type="match status" value="2"/>
</dbReference>
<protein>
    <submittedName>
        <fullName evidence="8">DNA polymerase theta (Helicase domain only)</fullName>
    </submittedName>
</protein>
<dbReference type="Proteomes" id="UP000234439">
    <property type="component" value="Unassembled WGS sequence"/>
</dbReference>
<dbReference type="PROSITE" id="PS51194">
    <property type="entry name" value="HELICASE_CTER"/>
    <property type="match status" value="1"/>
</dbReference>
<dbReference type="InterPro" id="IPR050474">
    <property type="entry name" value="Hel308_SKI2-like"/>
</dbReference>
<dbReference type="GO" id="GO:0016787">
    <property type="term" value="F:hydrolase activity"/>
    <property type="evidence" value="ECO:0007669"/>
    <property type="project" value="UniProtKB-KW"/>
</dbReference>
<dbReference type="EMBL" id="NCMJ01000233">
    <property type="protein sequence ID" value="PLE24110.1"/>
    <property type="molecule type" value="Genomic_DNA"/>
</dbReference>